<dbReference type="Gene3D" id="1.10.760.10">
    <property type="entry name" value="Cytochrome c-like domain"/>
    <property type="match status" value="2"/>
</dbReference>
<dbReference type="InterPro" id="IPR051459">
    <property type="entry name" value="Cytochrome_c-type_DH"/>
</dbReference>
<evidence type="ECO:0000256" key="3">
    <source>
        <dbReference type="ARBA" id="ARBA00023004"/>
    </source>
</evidence>
<proteinExistence type="predicted"/>
<organism evidence="8 9">
    <name type="scientific">Cerasibacillus terrae</name>
    <dbReference type="NCBI Taxonomy" id="2498845"/>
    <lineage>
        <taxon>Bacteria</taxon>
        <taxon>Bacillati</taxon>
        <taxon>Bacillota</taxon>
        <taxon>Bacilli</taxon>
        <taxon>Bacillales</taxon>
        <taxon>Bacillaceae</taxon>
        <taxon>Cerasibacillus</taxon>
    </lineage>
</organism>
<feature type="compositionally biased region" description="Basic and acidic residues" evidence="5">
    <location>
        <begin position="264"/>
        <end position="274"/>
    </location>
</feature>
<evidence type="ECO:0000259" key="7">
    <source>
        <dbReference type="PROSITE" id="PS51007"/>
    </source>
</evidence>
<evidence type="ECO:0000256" key="1">
    <source>
        <dbReference type="ARBA" id="ARBA00022617"/>
    </source>
</evidence>
<comment type="caution">
    <text evidence="8">The sequence shown here is derived from an EMBL/GenBank/DDBJ whole genome shotgun (WGS) entry which is preliminary data.</text>
</comment>
<feature type="signal peptide" evidence="6">
    <location>
        <begin position="1"/>
        <end position="26"/>
    </location>
</feature>
<feature type="region of interest" description="Disordered" evidence="5">
    <location>
        <begin position="26"/>
        <end position="57"/>
    </location>
</feature>
<evidence type="ECO:0000313" key="9">
    <source>
        <dbReference type="Proteomes" id="UP000321574"/>
    </source>
</evidence>
<accession>A0A5C8P2J4</accession>
<feature type="domain" description="Cytochrome c" evidence="7">
    <location>
        <begin position="62"/>
        <end position="158"/>
    </location>
</feature>
<evidence type="ECO:0000256" key="2">
    <source>
        <dbReference type="ARBA" id="ARBA00022723"/>
    </source>
</evidence>
<dbReference type="GO" id="GO:0046872">
    <property type="term" value="F:metal ion binding"/>
    <property type="evidence" value="ECO:0007669"/>
    <property type="project" value="UniProtKB-KW"/>
</dbReference>
<evidence type="ECO:0000256" key="4">
    <source>
        <dbReference type="PROSITE-ProRule" id="PRU00433"/>
    </source>
</evidence>
<dbReference type="PANTHER" id="PTHR35008:SF4">
    <property type="entry name" value="BLL4482 PROTEIN"/>
    <property type="match status" value="1"/>
</dbReference>
<keyword evidence="6" id="KW-0732">Signal</keyword>
<dbReference type="PROSITE" id="PS51007">
    <property type="entry name" value="CYTC"/>
    <property type="match status" value="2"/>
</dbReference>
<protein>
    <submittedName>
        <fullName evidence="8">C-type cytochrome</fullName>
    </submittedName>
</protein>
<sequence>MFKKKGLCLVILLVVLLFTACSNSSSEEVSPKEDEKVKSKTEELAYNPPSLEDLDPDDPATEYIQYGEEVFNETHVVLEENVGNELSCQSCHADGGVAQSSSMVGVTTQFPQYRPREGVVFTLEDRINGCMVRSMNGEMIPNDSKEMRSLVAYLTYISEGIEVGEEIPWRMLNTMKEIPEPDVTRGEELYEEKNCMSCHATDGSGTGANSGPALWGDDSFNDGAGMARMVKMAGYLKNNMPPAEEPQLTDQEAADLAAFILSQERPEWKGHDTDWPEGGRPTDIITKDRREKIREGKFDWTEIENVIPAEEN</sequence>
<keyword evidence="9" id="KW-1185">Reference proteome</keyword>
<dbReference type="RefSeq" id="WP_147664994.1">
    <property type="nucleotide sequence ID" value="NZ_VDUW01000001.1"/>
</dbReference>
<feature type="region of interest" description="Disordered" evidence="5">
    <location>
        <begin position="264"/>
        <end position="287"/>
    </location>
</feature>
<keyword evidence="3 4" id="KW-0408">Iron</keyword>
<dbReference type="PANTHER" id="PTHR35008">
    <property type="entry name" value="BLL4482 PROTEIN-RELATED"/>
    <property type="match status" value="1"/>
</dbReference>
<dbReference type="SUPFAM" id="SSF46626">
    <property type="entry name" value="Cytochrome c"/>
    <property type="match status" value="2"/>
</dbReference>
<evidence type="ECO:0000256" key="5">
    <source>
        <dbReference type="SAM" id="MobiDB-lite"/>
    </source>
</evidence>
<dbReference type="PROSITE" id="PS51257">
    <property type="entry name" value="PROKAR_LIPOPROTEIN"/>
    <property type="match status" value="1"/>
</dbReference>
<dbReference type="Proteomes" id="UP000321574">
    <property type="component" value="Unassembled WGS sequence"/>
</dbReference>
<dbReference type="OrthoDB" id="9779283at2"/>
<dbReference type="GO" id="GO:0009055">
    <property type="term" value="F:electron transfer activity"/>
    <property type="evidence" value="ECO:0007669"/>
    <property type="project" value="InterPro"/>
</dbReference>
<gene>
    <name evidence="8" type="ORF">FHP05_00375</name>
</gene>
<feature type="domain" description="Cytochrome c" evidence="7">
    <location>
        <begin position="181"/>
        <end position="264"/>
    </location>
</feature>
<dbReference type="GO" id="GO:0020037">
    <property type="term" value="F:heme binding"/>
    <property type="evidence" value="ECO:0007669"/>
    <property type="project" value="InterPro"/>
</dbReference>
<dbReference type="Pfam" id="PF00034">
    <property type="entry name" value="Cytochrom_C"/>
    <property type="match status" value="1"/>
</dbReference>
<keyword evidence="1 4" id="KW-0349">Heme</keyword>
<feature type="chain" id="PRO_5023144218" evidence="6">
    <location>
        <begin position="27"/>
        <end position="312"/>
    </location>
</feature>
<dbReference type="InterPro" id="IPR009056">
    <property type="entry name" value="Cyt_c-like_dom"/>
</dbReference>
<dbReference type="InterPro" id="IPR036909">
    <property type="entry name" value="Cyt_c-like_dom_sf"/>
</dbReference>
<evidence type="ECO:0000313" key="8">
    <source>
        <dbReference type="EMBL" id="TXL67507.1"/>
    </source>
</evidence>
<keyword evidence="2 4" id="KW-0479">Metal-binding</keyword>
<dbReference type="EMBL" id="VDUW01000001">
    <property type="protein sequence ID" value="TXL67507.1"/>
    <property type="molecule type" value="Genomic_DNA"/>
</dbReference>
<name>A0A5C8P2J4_9BACI</name>
<evidence type="ECO:0000256" key="6">
    <source>
        <dbReference type="SAM" id="SignalP"/>
    </source>
</evidence>
<reference evidence="8 9" key="1">
    <citation type="submission" date="2019-06" db="EMBL/GenBank/DDBJ databases">
        <title>Cerasibacillus sp. nov., isolated from maize field.</title>
        <authorList>
            <person name="Lin S.-Y."/>
            <person name="Tsai C.-F."/>
            <person name="Young C.-C."/>
        </authorList>
    </citation>
    <scope>NUCLEOTIDE SEQUENCE [LARGE SCALE GENOMIC DNA]</scope>
    <source>
        <strain evidence="8 9">CC-CFT480</strain>
    </source>
</reference>
<feature type="compositionally biased region" description="Basic and acidic residues" evidence="5">
    <location>
        <begin position="29"/>
        <end position="43"/>
    </location>
</feature>
<dbReference type="Pfam" id="PF21342">
    <property type="entry name" value="SoxA-TsdA_cyt-c"/>
    <property type="match status" value="1"/>
</dbReference>
<dbReference type="AlphaFoldDB" id="A0A5C8P2J4"/>